<evidence type="ECO:0000313" key="2">
    <source>
        <dbReference type="EMBL" id="BBH85267.1"/>
    </source>
</evidence>
<dbReference type="SUPFAM" id="SSF53098">
    <property type="entry name" value="Ribonuclease H-like"/>
    <property type="match status" value="1"/>
</dbReference>
<dbReference type="InterPro" id="IPR001584">
    <property type="entry name" value="Integrase_cat-core"/>
</dbReference>
<name>A0A455S9Y7_9CHLR</name>
<protein>
    <recommendedName>
        <fullName evidence="1">Integrase catalytic domain-containing protein</fullName>
    </recommendedName>
</protein>
<accession>A0A455S9Y7</accession>
<gene>
    <name evidence="2" type="ORF">KTC_00180</name>
</gene>
<dbReference type="GO" id="GO:0015074">
    <property type="term" value="P:DNA integration"/>
    <property type="evidence" value="ECO:0007669"/>
    <property type="project" value="InterPro"/>
</dbReference>
<dbReference type="InterPro" id="IPR012337">
    <property type="entry name" value="RNaseH-like_sf"/>
</dbReference>
<dbReference type="AlphaFoldDB" id="A0A455S9Y7"/>
<evidence type="ECO:0000259" key="1">
    <source>
        <dbReference type="Pfam" id="PF13683"/>
    </source>
</evidence>
<feature type="domain" description="Integrase catalytic" evidence="1">
    <location>
        <begin position="7"/>
        <end position="39"/>
    </location>
</feature>
<sequence>MQVQRPQTLSEVREVTAAYLRHYNEQRPHQGRACGNRPPREVFPSLPQRPRLPEQVDPDAWLHAMNGRAFVRRVKADGRMIVEHQPSYVKQALAGQTVALVVEAHTRQFAIMQGSTLLKRVPIKGLIGTPLPLAQFLEHMGELARSQDRLRRLQQRAARA</sequence>
<dbReference type="Pfam" id="PF13683">
    <property type="entry name" value="rve_3"/>
    <property type="match status" value="1"/>
</dbReference>
<dbReference type="EMBL" id="AP019376">
    <property type="protein sequence ID" value="BBH85267.1"/>
    <property type="molecule type" value="Genomic_DNA"/>
</dbReference>
<reference evidence="2" key="1">
    <citation type="submission" date="2018-12" db="EMBL/GenBank/DDBJ databases">
        <title>Novel natural products biosynthetic potential of the class Ktedonobacteria.</title>
        <authorList>
            <person name="Zheng Y."/>
            <person name="Saitou A."/>
            <person name="Wang C.M."/>
            <person name="Toyoda A."/>
            <person name="Minakuchi Y."/>
            <person name="Sekiguchi Y."/>
            <person name="Ueda K."/>
            <person name="Takano H."/>
            <person name="Sakai Y."/>
            <person name="Yokota A."/>
            <person name="Yabe S."/>
        </authorList>
    </citation>
    <scope>NUCLEOTIDE SEQUENCE</scope>
    <source>
        <strain evidence="2">COM3</strain>
    </source>
</reference>
<proteinExistence type="predicted"/>
<organism evidence="2">
    <name type="scientific">Thermosporothrix sp. COM3</name>
    <dbReference type="NCBI Taxonomy" id="2490863"/>
    <lineage>
        <taxon>Bacteria</taxon>
        <taxon>Bacillati</taxon>
        <taxon>Chloroflexota</taxon>
        <taxon>Ktedonobacteria</taxon>
        <taxon>Ktedonobacterales</taxon>
        <taxon>Thermosporotrichaceae</taxon>
        <taxon>Thermosporothrix</taxon>
    </lineage>
</organism>